<organismHost>
    <name type="scientific">Bacillus subtilis</name>
    <dbReference type="NCBI Taxonomy" id="1423"/>
</organismHost>
<gene>
    <name evidence="1" type="ORF">Goe3_c19200</name>
</gene>
<name>A0A217ERC4_BPGO3</name>
<evidence type="ECO:0000313" key="1">
    <source>
        <dbReference type="EMBL" id="APZ82653.1"/>
    </source>
</evidence>
<accession>A0A217ERC4</accession>
<evidence type="ECO:0000313" key="2">
    <source>
        <dbReference type="Proteomes" id="UP000221795"/>
    </source>
</evidence>
<keyword evidence="2" id="KW-1185">Reference proteome</keyword>
<proteinExistence type="predicted"/>
<dbReference type="EMBL" id="KY368640">
    <property type="protein sequence ID" value="APZ82653.1"/>
    <property type="molecule type" value="Genomic_DNA"/>
</dbReference>
<reference evidence="1" key="1">
    <citation type="journal article" date="2017" name="Viruses">
        <title>Characterization of Bacillus subtilis Viruses vB_BsuM-Goe2 and vB_BsuM-Goe3.</title>
        <authorList>
            <person name="Willms I.M."/>
            <person name="Hoppert M."/>
            <person name="Hertel R."/>
        </authorList>
    </citation>
    <scope>NUCLEOTIDE SEQUENCE [LARGE SCALE GENOMIC DNA]</scope>
</reference>
<protein>
    <submittedName>
        <fullName evidence="1">Uncharacterized protein</fullName>
    </submittedName>
</protein>
<organism evidence="1 2">
    <name type="scientific">Bacillus phage vB_BsuM-Goe3</name>
    <dbReference type="NCBI Taxonomy" id="1933063"/>
    <lineage>
        <taxon>Viruses</taxon>
        <taxon>Duplodnaviria</taxon>
        <taxon>Heunggongvirae</taxon>
        <taxon>Uroviricota</taxon>
        <taxon>Caudoviricetes</taxon>
        <taxon>Herelleviridae</taxon>
        <taxon>Bastillevirinae</taxon>
        <taxon>Grisebachstrassevirus</taxon>
        <taxon>Grisebachstrassevirus goe3</taxon>
    </lineage>
</organism>
<dbReference type="Proteomes" id="UP000221795">
    <property type="component" value="Segment"/>
</dbReference>
<sequence>MSLDINLPVPTMALLIEYTVGEAGSRETPLRTPVTVLCDYPEDTPSRHRYDGPFIEAILDNVPVSHLDLSDLEPLHVQRDNVWVFRCREEEIEKGVPNVHLLLMYEDKARRRTPITVKTRPVLRYKEHIFGELTPLTYDVTEEDVWNE</sequence>